<evidence type="ECO:0000313" key="3">
    <source>
        <dbReference type="EMBL" id="HIS36776.1"/>
    </source>
</evidence>
<dbReference type="GO" id="GO:0003697">
    <property type="term" value="F:single-stranded DNA binding"/>
    <property type="evidence" value="ECO:0007669"/>
    <property type="project" value="InterPro"/>
</dbReference>
<evidence type="ECO:0000256" key="2">
    <source>
        <dbReference type="PROSITE-ProRule" id="PRU00252"/>
    </source>
</evidence>
<evidence type="ECO:0000313" key="4">
    <source>
        <dbReference type="Proteomes" id="UP000823928"/>
    </source>
</evidence>
<accession>A0A9D1EZG9</accession>
<dbReference type="AlphaFoldDB" id="A0A9D1EZG9"/>
<gene>
    <name evidence="3" type="ORF">IAC10_09145</name>
</gene>
<keyword evidence="1 2" id="KW-0238">DNA-binding</keyword>
<dbReference type="PROSITE" id="PS50935">
    <property type="entry name" value="SSB"/>
    <property type="match status" value="1"/>
</dbReference>
<dbReference type="Gene3D" id="2.40.50.140">
    <property type="entry name" value="Nucleic acid-binding proteins"/>
    <property type="match status" value="1"/>
</dbReference>
<dbReference type="InterPro" id="IPR012340">
    <property type="entry name" value="NA-bd_OB-fold"/>
</dbReference>
<dbReference type="InterPro" id="IPR000424">
    <property type="entry name" value="Primosome_PriB/ssb"/>
</dbReference>
<evidence type="ECO:0000256" key="1">
    <source>
        <dbReference type="ARBA" id="ARBA00023125"/>
    </source>
</evidence>
<dbReference type="SUPFAM" id="SSF50249">
    <property type="entry name" value="Nucleic acid-binding proteins"/>
    <property type="match status" value="1"/>
</dbReference>
<dbReference type="Proteomes" id="UP000823928">
    <property type="component" value="Unassembled WGS sequence"/>
</dbReference>
<dbReference type="Pfam" id="PF00436">
    <property type="entry name" value="SSB"/>
    <property type="match status" value="1"/>
</dbReference>
<comment type="caution">
    <text evidence="3">The sequence shown here is derived from an EMBL/GenBank/DDBJ whole genome shotgun (WGS) entry which is preliminary data.</text>
</comment>
<reference evidence="3" key="1">
    <citation type="submission" date="2020-10" db="EMBL/GenBank/DDBJ databases">
        <authorList>
            <person name="Gilroy R."/>
        </authorList>
    </citation>
    <scope>NUCLEOTIDE SEQUENCE</scope>
    <source>
        <strain evidence="3">6276</strain>
    </source>
</reference>
<name>A0A9D1EZG9_9BACT</name>
<organism evidence="3 4">
    <name type="scientific">Candidatus Scatousia excrementigallinarum</name>
    <dbReference type="NCBI Taxonomy" id="2840935"/>
    <lineage>
        <taxon>Bacteria</taxon>
        <taxon>Candidatus Scatousia</taxon>
    </lineage>
</organism>
<proteinExistence type="predicted"/>
<dbReference type="EMBL" id="DVIU01000182">
    <property type="protein sequence ID" value="HIS36776.1"/>
    <property type="molecule type" value="Genomic_DNA"/>
</dbReference>
<sequence length="139" mass="15124">MSLAKAVVTGTLYRAPEKRFTQNNVAVTAFILNIADRDEMLVRVLSKRTSLEEIVSSLDKGDNVLVEGRLQTAAVKMDDGTEKRIYEIDANAIERIGEGSGLVSSSGSSSSGKFGTDEIVKFESDDFSNELIGEDEIPF</sequence>
<protein>
    <submittedName>
        <fullName evidence="3">Single-stranded DNA-binding protein</fullName>
    </submittedName>
</protein>
<reference evidence="3" key="2">
    <citation type="journal article" date="2021" name="PeerJ">
        <title>Extensive microbial diversity within the chicken gut microbiome revealed by metagenomics and culture.</title>
        <authorList>
            <person name="Gilroy R."/>
            <person name="Ravi A."/>
            <person name="Getino M."/>
            <person name="Pursley I."/>
            <person name="Horton D.L."/>
            <person name="Alikhan N.F."/>
            <person name="Baker D."/>
            <person name="Gharbi K."/>
            <person name="Hall N."/>
            <person name="Watson M."/>
            <person name="Adriaenssens E.M."/>
            <person name="Foster-Nyarko E."/>
            <person name="Jarju S."/>
            <person name="Secka A."/>
            <person name="Antonio M."/>
            <person name="Oren A."/>
            <person name="Chaudhuri R.R."/>
            <person name="La Ragione R."/>
            <person name="Hildebrand F."/>
            <person name="Pallen M.J."/>
        </authorList>
    </citation>
    <scope>NUCLEOTIDE SEQUENCE</scope>
    <source>
        <strain evidence="3">6276</strain>
    </source>
</reference>